<dbReference type="AlphaFoldDB" id="A0A512B4I1"/>
<reference evidence="2 3" key="1">
    <citation type="submission" date="2019-07" db="EMBL/GenBank/DDBJ databases">
        <title>Whole genome shotgun sequence of Adhaeribacter aerolatus NBRC 106133.</title>
        <authorList>
            <person name="Hosoyama A."/>
            <person name="Uohara A."/>
            <person name="Ohji S."/>
            <person name="Ichikawa N."/>
        </authorList>
    </citation>
    <scope>NUCLEOTIDE SEQUENCE [LARGE SCALE GENOMIC DNA]</scope>
    <source>
        <strain evidence="2 3">NBRC 106133</strain>
    </source>
</reference>
<feature type="signal peptide" evidence="1">
    <location>
        <begin position="1"/>
        <end position="18"/>
    </location>
</feature>
<dbReference type="InterPro" id="IPR043741">
    <property type="entry name" value="DUF5686"/>
</dbReference>
<comment type="caution">
    <text evidence="2">The sequence shown here is derived from an EMBL/GenBank/DDBJ whole genome shotgun (WGS) entry which is preliminary data.</text>
</comment>
<proteinExistence type="predicted"/>
<accession>A0A512B4I1</accession>
<sequence>MKSLLIFLLSFTVVSALAQNQISGKVTDARTGEALPFVSIYIKNTTIGTSTDENGSYRIKLSNLPDSLTASFVGYKNQSKFVKKGVANQVINFDLGLTSVSLNEILIRPEENPAIRIMRQVMAHKKKNDKRKLTAYQYEAYTRMQFQADNLLQKKGKISLRSAVTTLVDTQLFVTSQDGKKVMPFFISEGLSDYYYNRDPRKTKELVKATKVSGIGLQDGSLVSQVIGNSYQEYNFYQNWVSVLRKDFISPIADGWKGSYEYELEDSLFVGDNWCYKIKFNQKRAQDLAFNGYLWIDEETFAIRKIDAAISKSANINFVEGVHLVQEELPTEAGAWMPVKTRIHMKFVPLNETRPGILVDINTSAKGIKVNNPQKLSFFNEPIQIAPTAAANSESFWEANRHDSLSVADQRLYTVVDSIKNSPRMARFTKLATVLATGYLRVGKLSLGPYPYLYAHNDLEGHRFQGGFKTNIYFSKKWEFSGYAAYGTLDQKLKYGTNVRYIITRKHWSEVGFSRREDVQRVGFMSEKLAASPFLMGFSRFGDLRRPIFTKETSAYLQRDISRGVTQRITLSNREFQPLYDFAFYNQGADNQPVPTKNFTTTELSFLTRYANNEVKVTNDNDRISLGNGKWPVVSFKYTLGLKNFLGSTVDYQRVDAGITQTFVMGRLGKANYRLEAGKVFTPVPYPLLEMHLGNQTPFYYVQTFNLMNNFEFASDTYASMHYEQYFEGLLLNSLPLIKKLKWRLLATSNVLYGHLSKENLNLIVPNGSDNMAPDSFKSLNNGPYAEVGYGIENIFRVLRVDAIHRLTYLNDPAVKKFGLRVSFQFKL</sequence>
<dbReference type="EMBL" id="BJYS01000045">
    <property type="protein sequence ID" value="GEO06851.1"/>
    <property type="molecule type" value="Genomic_DNA"/>
</dbReference>
<feature type="chain" id="PRO_5022022780" evidence="1">
    <location>
        <begin position="19"/>
        <end position="828"/>
    </location>
</feature>
<dbReference type="Gene3D" id="2.60.40.1120">
    <property type="entry name" value="Carboxypeptidase-like, regulatory domain"/>
    <property type="match status" value="1"/>
</dbReference>
<evidence type="ECO:0000313" key="2">
    <source>
        <dbReference type="EMBL" id="GEO06851.1"/>
    </source>
</evidence>
<dbReference type="Pfam" id="PF18939">
    <property type="entry name" value="DUF5686"/>
    <property type="match status" value="1"/>
</dbReference>
<dbReference type="SUPFAM" id="SSF49464">
    <property type="entry name" value="Carboxypeptidase regulatory domain-like"/>
    <property type="match status" value="1"/>
</dbReference>
<dbReference type="Proteomes" id="UP000321532">
    <property type="component" value="Unassembled WGS sequence"/>
</dbReference>
<name>A0A512B4I1_9BACT</name>
<dbReference type="OrthoDB" id="983143at2"/>
<protein>
    <submittedName>
        <fullName evidence="2">Membrane protein</fullName>
    </submittedName>
</protein>
<dbReference type="Pfam" id="PF13715">
    <property type="entry name" value="CarbopepD_reg_2"/>
    <property type="match status" value="1"/>
</dbReference>
<evidence type="ECO:0000313" key="3">
    <source>
        <dbReference type="Proteomes" id="UP000321532"/>
    </source>
</evidence>
<organism evidence="2 3">
    <name type="scientific">Adhaeribacter aerolatus</name>
    <dbReference type="NCBI Taxonomy" id="670289"/>
    <lineage>
        <taxon>Bacteria</taxon>
        <taxon>Pseudomonadati</taxon>
        <taxon>Bacteroidota</taxon>
        <taxon>Cytophagia</taxon>
        <taxon>Cytophagales</taxon>
        <taxon>Hymenobacteraceae</taxon>
        <taxon>Adhaeribacter</taxon>
    </lineage>
</organism>
<keyword evidence="3" id="KW-1185">Reference proteome</keyword>
<dbReference type="RefSeq" id="WP_146903768.1">
    <property type="nucleotide sequence ID" value="NZ_BJYS01000045.1"/>
</dbReference>
<gene>
    <name evidence="2" type="ORF">AAE02nite_45150</name>
</gene>
<evidence type="ECO:0000256" key="1">
    <source>
        <dbReference type="SAM" id="SignalP"/>
    </source>
</evidence>
<dbReference type="InterPro" id="IPR008969">
    <property type="entry name" value="CarboxyPept-like_regulatory"/>
</dbReference>
<keyword evidence="1" id="KW-0732">Signal</keyword>